<feature type="compositionally biased region" description="Polar residues" evidence="1">
    <location>
        <begin position="30"/>
        <end position="41"/>
    </location>
</feature>
<protein>
    <submittedName>
        <fullName evidence="2">Uncharacterized protein</fullName>
    </submittedName>
</protein>
<comment type="caution">
    <text evidence="2">The sequence shown here is derived from an EMBL/GenBank/DDBJ whole genome shotgun (WGS) entry which is preliminary data.</text>
</comment>
<dbReference type="Proteomes" id="UP000236291">
    <property type="component" value="Unassembled WGS sequence"/>
</dbReference>
<proteinExistence type="predicted"/>
<evidence type="ECO:0000313" key="3">
    <source>
        <dbReference type="Proteomes" id="UP000236291"/>
    </source>
</evidence>
<feature type="compositionally biased region" description="Basic residues" evidence="1">
    <location>
        <begin position="17"/>
        <end position="29"/>
    </location>
</feature>
<name>A0A2K3KY71_TRIPR</name>
<accession>A0A2K3KY71</accession>
<reference evidence="2 3" key="1">
    <citation type="journal article" date="2014" name="Am. J. Bot.">
        <title>Genome assembly and annotation for red clover (Trifolium pratense; Fabaceae).</title>
        <authorList>
            <person name="Istvanek J."/>
            <person name="Jaros M."/>
            <person name="Krenek A."/>
            <person name="Repkova J."/>
        </authorList>
    </citation>
    <scope>NUCLEOTIDE SEQUENCE [LARGE SCALE GENOMIC DNA]</scope>
    <source>
        <strain evidence="3">cv. Tatra</strain>
        <tissue evidence="2">Young leaves</tissue>
    </source>
</reference>
<dbReference type="AlphaFoldDB" id="A0A2K3KY71"/>
<gene>
    <name evidence="2" type="ORF">L195_g027103</name>
</gene>
<feature type="region of interest" description="Disordered" evidence="1">
    <location>
        <begin position="1"/>
        <end position="41"/>
    </location>
</feature>
<dbReference type="EMBL" id="ASHM01023045">
    <property type="protein sequence ID" value="PNX71229.1"/>
    <property type="molecule type" value="Genomic_DNA"/>
</dbReference>
<organism evidence="2 3">
    <name type="scientific">Trifolium pratense</name>
    <name type="common">Red clover</name>
    <dbReference type="NCBI Taxonomy" id="57577"/>
    <lineage>
        <taxon>Eukaryota</taxon>
        <taxon>Viridiplantae</taxon>
        <taxon>Streptophyta</taxon>
        <taxon>Embryophyta</taxon>
        <taxon>Tracheophyta</taxon>
        <taxon>Spermatophyta</taxon>
        <taxon>Magnoliopsida</taxon>
        <taxon>eudicotyledons</taxon>
        <taxon>Gunneridae</taxon>
        <taxon>Pentapetalae</taxon>
        <taxon>rosids</taxon>
        <taxon>fabids</taxon>
        <taxon>Fabales</taxon>
        <taxon>Fabaceae</taxon>
        <taxon>Papilionoideae</taxon>
        <taxon>50 kb inversion clade</taxon>
        <taxon>NPAAA clade</taxon>
        <taxon>Hologalegina</taxon>
        <taxon>IRL clade</taxon>
        <taxon>Trifolieae</taxon>
        <taxon>Trifolium</taxon>
    </lineage>
</organism>
<reference evidence="2 3" key="2">
    <citation type="journal article" date="2017" name="Front. Plant Sci.">
        <title>Gene Classification and Mining of Molecular Markers Useful in Red Clover (Trifolium pratense) Breeding.</title>
        <authorList>
            <person name="Istvanek J."/>
            <person name="Dluhosova J."/>
            <person name="Dluhos P."/>
            <person name="Patkova L."/>
            <person name="Nedelnik J."/>
            <person name="Repkova J."/>
        </authorList>
    </citation>
    <scope>NUCLEOTIDE SEQUENCE [LARGE SCALE GENOMIC DNA]</scope>
    <source>
        <strain evidence="3">cv. Tatra</strain>
        <tissue evidence="2">Young leaves</tissue>
    </source>
</reference>
<evidence type="ECO:0000256" key="1">
    <source>
        <dbReference type="SAM" id="MobiDB-lite"/>
    </source>
</evidence>
<sequence length="88" mass="10153">MGKLVPWNNINTQPNQGHRRSGGRRKHNSKTCPHNFTNAENQGLKIKTPPQYKHWISNCKNFLVCHTATIHTSQLKQKQQPLVLFLLV</sequence>
<evidence type="ECO:0000313" key="2">
    <source>
        <dbReference type="EMBL" id="PNX71229.1"/>
    </source>
</evidence>